<accession>U6L7D3</accession>
<dbReference type="VEuPathDB" id="ToxoDB:ETH2_0721800"/>
<gene>
    <name evidence="7" type="ORF">ETH_00016720</name>
</gene>
<evidence type="ECO:0000256" key="4">
    <source>
        <dbReference type="ARBA" id="ARBA00023242"/>
    </source>
</evidence>
<dbReference type="InterPro" id="IPR036322">
    <property type="entry name" value="WD40_repeat_dom_sf"/>
</dbReference>
<keyword evidence="2 5" id="KW-0853">WD repeat</keyword>
<organism evidence="7 8">
    <name type="scientific">Eimeria tenella</name>
    <name type="common">Coccidian parasite</name>
    <dbReference type="NCBI Taxonomy" id="5802"/>
    <lineage>
        <taxon>Eukaryota</taxon>
        <taxon>Sar</taxon>
        <taxon>Alveolata</taxon>
        <taxon>Apicomplexa</taxon>
        <taxon>Conoidasida</taxon>
        <taxon>Coccidia</taxon>
        <taxon>Eucoccidiorida</taxon>
        <taxon>Eimeriorina</taxon>
        <taxon>Eimeriidae</taxon>
        <taxon>Eimeria</taxon>
    </lineage>
</organism>
<dbReference type="GO" id="GO:0045943">
    <property type="term" value="P:positive regulation of transcription by RNA polymerase I"/>
    <property type="evidence" value="ECO:0007669"/>
    <property type="project" value="TreeGrafter"/>
</dbReference>
<dbReference type="Pfam" id="PF00400">
    <property type="entry name" value="WD40"/>
    <property type="match status" value="1"/>
</dbReference>
<dbReference type="PANTHER" id="PTHR19924:SF26">
    <property type="entry name" value="U3 SMALL NUCLEOLAR RNA-ASSOCIATED PROTEIN 15 HOMOLOG"/>
    <property type="match status" value="1"/>
</dbReference>
<keyword evidence="4" id="KW-0539">Nucleus</keyword>
<dbReference type="GeneID" id="25252498"/>
<dbReference type="AlphaFoldDB" id="U6L7D3"/>
<dbReference type="OrthoDB" id="431715at2759"/>
<dbReference type="PROSITE" id="PS50294">
    <property type="entry name" value="WD_REPEATS_REGION"/>
    <property type="match status" value="1"/>
</dbReference>
<protein>
    <submittedName>
        <fullName evidence="7">Uncharacterized protein</fullName>
    </submittedName>
</protein>
<reference evidence="7" key="1">
    <citation type="submission" date="2013-10" db="EMBL/GenBank/DDBJ databases">
        <title>Genomic analysis of the causative agents of coccidiosis in chickens.</title>
        <authorList>
            <person name="Reid A.J."/>
            <person name="Blake D."/>
            <person name="Billington K."/>
            <person name="Browne H."/>
            <person name="Dunn M."/>
            <person name="Hung S."/>
            <person name="Kawahara F."/>
            <person name="Miranda-Saavedra D."/>
            <person name="Mourier T."/>
            <person name="Nagra H."/>
            <person name="Otto T.D."/>
            <person name="Rawlings N."/>
            <person name="Sanchez A."/>
            <person name="Sanders M."/>
            <person name="Subramaniam C."/>
            <person name="Tay Y."/>
            <person name="Dear P."/>
            <person name="Doerig C."/>
            <person name="Gruber A."/>
            <person name="Parkinson J."/>
            <person name="Shirley M."/>
            <person name="Wan K.L."/>
            <person name="Berriman M."/>
            <person name="Tomley F."/>
            <person name="Pain A."/>
        </authorList>
    </citation>
    <scope>NUCLEOTIDE SEQUENCE [LARGE SCALE GENOMIC DNA]</scope>
    <source>
        <strain evidence="7">Houghton</strain>
    </source>
</reference>
<evidence type="ECO:0000256" key="6">
    <source>
        <dbReference type="SAM" id="MobiDB-lite"/>
    </source>
</evidence>
<dbReference type="SMART" id="SM00320">
    <property type="entry name" value="WD40"/>
    <property type="match status" value="4"/>
</dbReference>
<keyword evidence="8" id="KW-1185">Reference proteome</keyword>
<keyword evidence="3" id="KW-0677">Repeat</keyword>
<feature type="compositionally biased region" description="Low complexity" evidence="6">
    <location>
        <begin position="372"/>
        <end position="395"/>
    </location>
</feature>
<feature type="region of interest" description="Disordered" evidence="6">
    <location>
        <begin position="73"/>
        <end position="96"/>
    </location>
</feature>
<dbReference type="EMBL" id="HG676037">
    <property type="protein sequence ID" value="CDJ43700.1"/>
    <property type="molecule type" value="Genomic_DNA"/>
</dbReference>
<dbReference type="InterPro" id="IPR015943">
    <property type="entry name" value="WD40/YVTN_repeat-like_dom_sf"/>
</dbReference>
<proteinExistence type="predicted"/>
<evidence type="ECO:0000313" key="7">
    <source>
        <dbReference type="EMBL" id="CDJ43700.1"/>
    </source>
</evidence>
<dbReference type="VEuPathDB" id="ToxoDB:ETH_00016720"/>
<feature type="compositionally biased region" description="Acidic residues" evidence="6">
    <location>
        <begin position="81"/>
        <end position="96"/>
    </location>
</feature>
<name>U6L7D3_EIMTE</name>
<dbReference type="Gene3D" id="2.130.10.10">
    <property type="entry name" value="YVTN repeat-like/Quinoprotein amine dehydrogenase"/>
    <property type="match status" value="1"/>
</dbReference>
<evidence type="ECO:0000256" key="5">
    <source>
        <dbReference type="PROSITE-ProRule" id="PRU00221"/>
    </source>
</evidence>
<dbReference type="GO" id="GO:0005730">
    <property type="term" value="C:nucleolus"/>
    <property type="evidence" value="ECO:0007669"/>
    <property type="project" value="UniProtKB-SubCell"/>
</dbReference>
<dbReference type="InterPro" id="IPR001680">
    <property type="entry name" value="WD40_rpt"/>
</dbReference>
<feature type="region of interest" description="Disordered" evidence="6">
    <location>
        <begin position="371"/>
        <end position="395"/>
    </location>
</feature>
<dbReference type="InterPro" id="IPR019775">
    <property type="entry name" value="WD40_repeat_CS"/>
</dbReference>
<dbReference type="RefSeq" id="XP_013234449.1">
    <property type="nucleotide sequence ID" value="XM_013378995.1"/>
</dbReference>
<dbReference type="GO" id="GO:0006364">
    <property type="term" value="P:rRNA processing"/>
    <property type="evidence" value="ECO:0007669"/>
    <property type="project" value="TreeGrafter"/>
</dbReference>
<dbReference type="Proteomes" id="UP000030747">
    <property type="component" value="Unassembled WGS sequence"/>
</dbReference>
<evidence type="ECO:0000256" key="1">
    <source>
        <dbReference type="ARBA" id="ARBA00004604"/>
    </source>
</evidence>
<dbReference type="PROSITE" id="PS00678">
    <property type="entry name" value="WD_REPEATS_1"/>
    <property type="match status" value="1"/>
</dbReference>
<dbReference type="PANTHER" id="PTHR19924">
    <property type="entry name" value="UTP15 U3 SMALL NUCLEOLAR RNA-ASSOCIATED PROTEIN 15 FAMILY MEMBER"/>
    <property type="match status" value="1"/>
</dbReference>
<dbReference type="SUPFAM" id="SSF50978">
    <property type="entry name" value="WD40 repeat-like"/>
    <property type="match status" value="1"/>
</dbReference>
<comment type="subcellular location">
    <subcellularLocation>
        <location evidence="1">Nucleus</location>
        <location evidence="1">Nucleolus</location>
    </subcellularLocation>
</comment>
<evidence type="ECO:0000256" key="3">
    <source>
        <dbReference type="ARBA" id="ARBA00022737"/>
    </source>
</evidence>
<evidence type="ECO:0000313" key="8">
    <source>
        <dbReference type="Proteomes" id="UP000030747"/>
    </source>
</evidence>
<reference evidence="7" key="2">
    <citation type="submission" date="2013-10" db="EMBL/GenBank/DDBJ databases">
        <authorList>
            <person name="Aslett M."/>
        </authorList>
    </citation>
    <scope>NUCLEOTIDE SEQUENCE [LARGE SCALE GENOMIC DNA]</scope>
    <source>
        <strain evidence="7">Houghton</strain>
    </source>
</reference>
<feature type="repeat" description="WD" evidence="5">
    <location>
        <begin position="199"/>
        <end position="241"/>
    </location>
</feature>
<dbReference type="PROSITE" id="PS50082">
    <property type="entry name" value="WD_REPEATS_2"/>
    <property type="match status" value="1"/>
</dbReference>
<evidence type="ECO:0000256" key="2">
    <source>
        <dbReference type="ARBA" id="ARBA00022574"/>
    </source>
</evidence>
<sequence>MPRSAGGQYEPLAIVPAAAAAAAAAANPLSCGGPLSGSRRLQQALSLECIDRLSGPVSCCCFLPPLQRSSSSSRAAAAAADSDEEQQQQQEDSEDGDIEALLQRSSKRKQQQQQQQQLSSSWLLAEGTHGALAAVGESLGLAAVVSVHSKQTLRRLQQQQKLPLRSLVFNKFQGALFAAGDDTVVREWSLETGALSAALSGHSDSVRCLDTSETLEGLVFSGSYDSTARLWDVRHQKCCLSLPQGDPTESVRLIDGSATLQLLTAAGTQVRLWDVRQPAAPLWSLSSFAKTVTVVREFPAAAAAVVAAAAAAATPAAAAAAAPPTQEGQKLLLAAASLDNVVRIFSFETLQLLQSFSVRSELLCLDAVSGYSSSNSSSSSSSSSSSKRFSSSSSKKRSSSIQSRILVGLSDGCWQLRRIAGGPTSGTELLLLQEQQQQLRPRCGAPRNPPQLPAAI</sequence>